<comment type="caution">
    <text evidence="3">The sequence shown here is derived from an EMBL/GenBank/DDBJ whole genome shotgun (WGS) entry which is preliminary data.</text>
</comment>
<accession>A0ABP8GK67</accession>
<keyword evidence="4" id="KW-1185">Reference proteome</keyword>
<dbReference type="PANTHER" id="PTHR48080">
    <property type="entry name" value="D-GALACTONATE DEHYDRATASE-RELATED"/>
    <property type="match status" value="1"/>
</dbReference>
<gene>
    <name evidence="3" type="ORF">GCM10023144_08540</name>
</gene>
<proteinExistence type="predicted"/>
<dbReference type="SFLD" id="SFLDG00179">
    <property type="entry name" value="mandelate_racemase"/>
    <property type="match status" value="1"/>
</dbReference>
<dbReference type="PROSITE" id="PS00909">
    <property type="entry name" value="MR_MLE_2"/>
    <property type="match status" value="1"/>
</dbReference>
<organism evidence="3 4">
    <name type="scientific">Pigmentiphaga soli</name>
    <dbReference type="NCBI Taxonomy" id="1007095"/>
    <lineage>
        <taxon>Bacteria</taxon>
        <taxon>Pseudomonadati</taxon>
        <taxon>Pseudomonadota</taxon>
        <taxon>Betaproteobacteria</taxon>
        <taxon>Burkholderiales</taxon>
        <taxon>Alcaligenaceae</taxon>
        <taxon>Pigmentiphaga</taxon>
    </lineage>
</organism>
<dbReference type="Gene3D" id="3.20.20.120">
    <property type="entry name" value="Enolase-like C-terminal domain"/>
    <property type="match status" value="1"/>
</dbReference>
<dbReference type="InterPro" id="IPR018110">
    <property type="entry name" value="Mandel_Rmase/mucon_lact_enz_CS"/>
</dbReference>
<dbReference type="SUPFAM" id="SSF51604">
    <property type="entry name" value="Enolase C-terminal domain-like"/>
    <property type="match status" value="1"/>
</dbReference>
<evidence type="ECO:0000259" key="2">
    <source>
        <dbReference type="SMART" id="SM00922"/>
    </source>
</evidence>
<dbReference type="Pfam" id="PF02746">
    <property type="entry name" value="MR_MLE_N"/>
    <property type="match status" value="1"/>
</dbReference>
<dbReference type="Proteomes" id="UP001501671">
    <property type="component" value="Unassembled WGS sequence"/>
</dbReference>
<dbReference type="PANTHER" id="PTHR48080:SF2">
    <property type="entry name" value="D-GALACTONATE DEHYDRATASE"/>
    <property type="match status" value="1"/>
</dbReference>
<dbReference type="InterPro" id="IPR013341">
    <property type="entry name" value="Mandelate_racemase_N_dom"/>
</dbReference>
<dbReference type="SMART" id="SM00922">
    <property type="entry name" value="MR_MLE"/>
    <property type="match status" value="1"/>
</dbReference>
<dbReference type="CDD" id="cd03316">
    <property type="entry name" value="MR_like"/>
    <property type="match status" value="1"/>
</dbReference>
<protein>
    <submittedName>
        <fullName evidence="3">Mandelate racemase/muconate lactonizing enzyme family protein</fullName>
    </submittedName>
</protein>
<evidence type="ECO:0000313" key="4">
    <source>
        <dbReference type="Proteomes" id="UP001501671"/>
    </source>
</evidence>
<evidence type="ECO:0000256" key="1">
    <source>
        <dbReference type="ARBA" id="ARBA00023239"/>
    </source>
</evidence>
<dbReference type="InterPro" id="IPR036849">
    <property type="entry name" value="Enolase-like_C_sf"/>
</dbReference>
<dbReference type="InterPro" id="IPR029065">
    <property type="entry name" value="Enolase_C-like"/>
</dbReference>
<dbReference type="InterPro" id="IPR013342">
    <property type="entry name" value="Mandelate_racemase_C"/>
</dbReference>
<dbReference type="InterPro" id="IPR034593">
    <property type="entry name" value="DgoD-like"/>
</dbReference>
<reference evidence="4" key="1">
    <citation type="journal article" date="2019" name="Int. J. Syst. Evol. Microbiol.">
        <title>The Global Catalogue of Microorganisms (GCM) 10K type strain sequencing project: providing services to taxonomists for standard genome sequencing and annotation.</title>
        <authorList>
            <consortium name="The Broad Institute Genomics Platform"/>
            <consortium name="The Broad Institute Genome Sequencing Center for Infectious Disease"/>
            <person name="Wu L."/>
            <person name="Ma J."/>
        </authorList>
    </citation>
    <scope>NUCLEOTIDE SEQUENCE [LARGE SCALE GENOMIC DNA]</scope>
    <source>
        <strain evidence="4">JCM 17666</strain>
    </source>
</reference>
<dbReference type="EMBL" id="BAABFO010000003">
    <property type="protein sequence ID" value="GAA4325819.1"/>
    <property type="molecule type" value="Genomic_DNA"/>
</dbReference>
<dbReference type="RefSeq" id="WP_345246679.1">
    <property type="nucleotide sequence ID" value="NZ_BAABFO010000003.1"/>
</dbReference>
<name>A0ABP8GK67_9BURK</name>
<sequence>MKITEVKAFALSAPLTGMPRRGMGQPVKKDAVIVRVRTEDGVVGYGHAHDSLNPIAVAELVNANLAPIVQGADAMAVEDIWQAVYRRQGQTHTPGNALYTAQSGVDMALWDVRGKALGMPVYRLLGGSRRKIRAYVGGASFGYKPVQQLVEEAQRYAAQGYTALKLRLGDTVENDVRRLEAVRQAIDPAVDIMVDINTRYDRLQLQRALPALEACKVLWVEEPFPPDAIGDTALFNARTRIPFAAGENHYLRYQARELLETGAVDIIQSDPSKCGGITECKKIADMASAFRRAFAPHNSTSGVVGAACVHLLCAVPHGLFYEADLSPVNPFRDDLAPGAPKVVDGYIEPSELPGLGIEVDESLFDKYPGLSGPSVT</sequence>
<dbReference type="Gene3D" id="3.30.390.10">
    <property type="entry name" value="Enolase-like, N-terminal domain"/>
    <property type="match status" value="1"/>
</dbReference>
<feature type="domain" description="Mandelate racemase/muconate lactonizing enzyme C-terminal" evidence="2">
    <location>
        <begin position="146"/>
        <end position="242"/>
    </location>
</feature>
<dbReference type="Pfam" id="PF13378">
    <property type="entry name" value="MR_MLE_C"/>
    <property type="match status" value="1"/>
</dbReference>
<dbReference type="InterPro" id="IPR029017">
    <property type="entry name" value="Enolase-like_N"/>
</dbReference>
<dbReference type="SFLD" id="SFLDS00001">
    <property type="entry name" value="Enolase"/>
    <property type="match status" value="1"/>
</dbReference>
<dbReference type="SUPFAM" id="SSF54826">
    <property type="entry name" value="Enolase N-terminal domain-like"/>
    <property type="match status" value="1"/>
</dbReference>
<evidence type="ECO:0000313" key="3">
    <source>
        <dbReference type="EMBL" id="GAA4325819.1"/>
    </source>
</evidence>
<keyword evidence="1" id="KW-0456">Lyase</keyword>